<dbReference type="EMBL" id="NRJH01000018">
    <property type="protein sequence ID" value="RIY33312.1"/>
    <property type="molecule type" value="Genomic_DNA"/>
</dbReference>
<comment type="similarity">
    <text evidence="2 7">Belongs to the UPF0056 (MarC) family.</text>
</comment>
<keyword evidence="5 7" id="KW-1133">Transmembrane helix</keyword>
<feature type="transmembrane region" description="Helical" evidence="7">
    <location>
        <begin position="6"/>
        <end position="33"/>
    </location>
</feature>
<evidence type="ECO:0000256" key="7">
    <source>
        <dbReference type="RuleBase" id="RU362048"/>
    </source>
</evidence>
<evidence type="ECO:0000256" key="5">
    <source>
        <dbReference type="ARBA" id="ARBA00022989"/>
    </source>
</evidence>
<dbReference type="AlphaFoldDB" id="A0A3A1Y4U1"/>
<organism evidence="8 9">
    <name type="scientific">Psittacicella melopsittaci</name>
    <dbReference type="NCBI Taxonomy" id="2028576"/>
    <lineage>
        <taxon>Bacteria</taxon>
        <taxon>Pseudomonadati</taxon>
        <taxon>Pseudomonadota</taxon>
        <taxon>Gammaproteobacteria</taxon>
        <taxon>Pasteurellales</taxon>
        <taxon>Psittacicellaceae</taxon>
        <taxon>Psittacicella</taxon>
    </lineage>
</organism>
<evidence type="ECO:0000256" key="6">
    <source>
        <dbReference type="ARBA" id="ARBA00023136"/>
    </source>
</evidence>
<reference evidence="8 9" key="1">
    <citation type="submission" date="2017-08" db="EMBL/GenBank/DDBJ databases">
        <title>Reclassification of Bisgaard taxon 37 and 44.</title>
        <authorList>
            <person name="Christensen H."/>
        </authorList>
    </citation>
    <scope>NUCLEOTIDE SEQUENCE [LARGE SCALE GENOMIC DNA]</scope>
    <source>
        <strain evidence="8 9">B96_4</strain>
    </source>
</reference>
<keyword evidence="4 7" id="KW-0812">Transmembrane</keyword>
<protein>
    <recommendedName>
        <fullName evidence="7">UPF0056 membrane protein</fullName>
    </recommendedName>
</protein>
<feature type="transmembrane region" description="Helical" evidence="7">
    <location>
        <begin position="45"/>
        <end position="71"/>
    </location>
</feature>
<dbReference type="SUPFAM" id="SSF103473">
    <property type="entry name" value="MFS general substrate transporter"/>
    <property type="match status" value="1"/>
</dbReference>
<dbReference type="PANTHER" id="PTHR33508:SF1">
    <property type="entry name" value="UPF0056 MEMBRANE PROTEIN YHCE"/>
    <property type="match status" value="1"/>
</dbReference>
<keyword evidence="3" id="KW-1003">Cell membrane</keyword>
<evidence type="ECO:0000313" key="8">
    <source>
        <dbReference type="EMBL" id="RIY33312.1"/>
    </source>
</evidence>
<accession>A0A3A1Y4U1</accession>
<name>A0A3A1Y4U1_9GAMM</name>
<feature type="transmembrane region" description="Helical" evidence="7">
    <location>
        <begin position="126"/>
        <end position="149"/>
    </location>
</feature>
<proteinExistence type="inferred from homology"/>
<feature type="transmembrane region" description="Helical" evidence="7">
    <location>
        <begin position="77"/>
        <end position="94"/>
    </location>
</feature>
<dbReference type="OrthoDB" id="21094at2"/>
<feature type="transmembrane region" description="Helical" evidence="7">
    <location>
        <begin position="155"/>
        <end position="178"/>
    </location>
</feature>
<dbReference type="PANTHER" id="PTHR33508">
    <property type="entry name" value="UPF0056 MEMBRANE PROTEIN YHCE"/>
    <property type="match status" value="1"/>
</dbReference>
<dbReference type="RefSeq" id="WP_119496703.1">
    <property type="nucleotide sequence ID" value="NZ_NRJH01000018.1"/>
</dbReference>
<comment type="subcellular location">
    <subcellularLocation>
        <location evidence="1 7">Cell membrane</location>
        <topology evidence="1 7">Multi-pass membrane protein</topology>
    </subcellularLocation>
</comment>
<dbReference type="InterPro" id="IPR036259">
    <property type="entry name" value="MFS_trans_sf"/>
</dbReference>
<comment type="caution">
    <text evidence="8">The sequence shown here is derived from an EMBL/GenBank/DDBJ whole genome shotgun (WGS) entry which is preliminary data.</text>
</comment>
<dbReference type="Gene3D" id="1.20.1250.20">
    <property type="entry name" value="MFS general substrate transporter like domains"/>
    <property type="match status" value="1"/>
</dbReference>
<dbReference type="GO" id="GO:0005886">
    <property type="term" value="C:plasma membrane"/>
    <property type="evidence" value="ECO:0007669"/>
    <property type="project" value="UniProtKB-SubCell"/>
</dbReference>
<keyword evidence="9" id="KW-1185">Reference proteome</keyword>
<dbReference type="Proteomes" id="UP000266258">
    <property type="component" value="Unassembled WGS sequence"/>
</dbReference>
<keyword evidence="6 7" id="KW-0472">Membrane</keyword>
<dbReference type="Pfam" id="PF01914">
    <property type="entry name" value="MarC"/>
    <property type="match status" value="1"/>
</dbReference>
<evidence type="ECO:0000313" key="9">
    <source>
        <dbReference type="Proteomes" id="UP000266258"/>
    </source>
</evidence>
<sequence>MLDQNIFGTCLSFFLAIFAITNPLSGLTVFISLTSNLYPRERNKVAILATISIFVIIIVSMLLGSYILQFFGISNSAFRLAGGLVIANAAFPMLKGAMSSQKQNEEERNELKKATQDDSNFQPSSIAVVPLALPLIAGPGAISTAVLWAERVENIWVLLALIVTTLVYSVIVYFMFYVSPYITRFLGQTGINVITRVMGLFMLAIGVQAVISSCIDLMPSLFIK</sequence>
<evidence type="ECO:0000256" key="4">
    <source>
        <dbReference type="ARBA" id="ARBA00022692"/>
    </source>
</evidence>
<evidence type="ECO:0000256" key="2">
    <source>
        <dbReference type="ARBA" id="ARBA00009784"/>
    </source>
</evidence>
<gene>
    <name evidence="8" type="ORF">CJP74_02485</name>
</gene>
<evidence type="ECO:0000256" key="1">
    <source>
        <dbReference type="ARBA" id="ARBA00004651"/>
    </source>
</evidence>
<evidence type="ECO:0000256" key="3">
    <source>
        <dbReference type="ARBA" id="ARBA00022475"/>
    </source>
</evidence>
<dbReference type="InterPro" id="IPR002771">
    <property type="entry name" value="Multi_antbiot-R_MarC"/>
</dbReference>
<dbReference type="NCBIfam" id="TIGR00427">
    <property type="entry name" value="NAAT family transporter"/>
    <property type="match status" value="1"/>
</dbReference>
<feature type="transmembrane region" description="Helical" evidence="7">
    <location>
        <begin position="199"/>
        <end position="223"/>
    </location>
</feature>